<evidence type="ECO:0000313" key="2">
    <source>
        <dbReference type="EMBL" id="AUG85416.1"/>
    </source>
</evidence>
<gene>
    <name evidence="2" type="ORF">RsoP1IDN_15</name>
</gene>
<evidence type="ECO:0000256" key="1">
    <source>
        <dbReference type="SAM" id="MobiDB-lite"/>
    </source>
</evidence>
<dbReference type="Gene3D" id="1.10.150.20">
    <property type="entry name" value="5' to 3' exonuclease, C-terminal subdomain"/>
    <property type="match status" value="1"/>
</dbReference>
<sequence>MSKPAWLEKVQQRAAETAEPLARPVEQVVRGRVVNIDGDYLAYFAAGGDEMKPEIAKQVATDRIAAARELVGAEHAVLQLTARDSTKGQRFLASTIKPYQGQRNSGRKPKNWGVVREFLEGIDTSLLGARRVSWLDREADDGFAKSAYESPAPAELVAHFTADKDMRMLPGIHLGWKDFTRVVVPAGAYDVVGDIDGKQYGHKWFWMQCLHGDTADNIPGIAGVGEKGSAKSLAGTSCNGEAWEVVAAQYAASFGDGWRAAFVEMATLLWLRKANLLHDFARVLTTEARTELAPAIRAQQRRVDAQQAELDKLNEDDPPWHTD</sequence>
<evidence type="ECO:0000313" key="3">
    <source>
        <dbReference type="Proteomes" id="UP000242003"/>
    </source>
</evidence>
<reference evidence="2 3" key="1">
    <citation type="submission" date="2017-12" db="EMBL/GenBank/DDBJ databases">
        <title>Complete genome sequence of Ralstonia solanacearum infecting bacteriophage RS-IDN-P1 isolated from eggplant soil in Indonesia.</title>
        <authorList>
            <person name="Addy H.S."/>
            <person name="Farid M.M."/>
            <person name="Ahmad A.A."/>
            <person name="Huang Q."/>
        </authorList>
    </citation>
    <scope>NUCLEOTIDE SEQUENCE [LARGE SCALE GENOMIC DNA]</scope>
</reference>
<keyword evidence="3" id="KW-1185">Reference proteome</keyword>
<dbReference type="EMBL" id="MG652450">
    <property type="protein sequence ID" value="AUG85416.1"/>
    <property type="molecule type" value="Genomic_DNA"/>
</dbReference>
<name>A0A2P0VPG3_9CAUD</name>
<proteinExistence type="predicted"/>
<dbReference type="Proteomes" id="UP000242003">
    <property type="component" value="Segment"/>
</dbReference>
<accession>A0A2P0VPG3</accession>
<protein>
    <submittedName>
        <fullName evidence="2">DNA polymerase</fullName>
    </submittedName>
</protein>
<feature type="region of interest" description="Disordered" evidence="1">
    <location>
        <begin position="303"/>
        <end position="323"/>
    </location>
</feature>
<dbReference type="SUPFAM" id="SSF47807">
    <property type="entry name" value="5' to 3' exonuclease, C-terminal subdomain"/>
    <property type="match status" value="1"/>
</dbReference>
<dbReference type="InterPro" id="IPR036279">
    <property type="entry name" value="5-3_exonuclease_C_sf"/>
</dbReference>
<organism evidence="2 3">
    <name type="scientific">Ralstonia phage RsoP1IDN</name>
    <dbReference type="NCBI Taxonomy" id="2060091"/>
    <lineage>
        <taxon>Viruses</taxon>
        <taxon>Duplodnaviria</taxon>
        <taxon>Heunggongvirae</taxon>
        <taxon>Uroviricota</taxon>
        <taxon>Caudoviricetes</taxon>
        <taxon>Autographivirales</taxon>
        <taxon>Autonotataviridae</taxon>
        <taxon>Okabevirinae</taxon>
        <taxon>Higashivirus</taxon>
        <taxon>Higashivirus RsoP1IDN</taxon>
    </lineage>
</organism>